<dbReference type="PANTHER" id="PTHR43392:SF2">
    <property type="entry name" value="AAA-TYPE ATPASE FAMILY PROTEIN _ ANKYRIN REPEAT FAMILY PROTEIN"/>
    <property type="match status" value="1"/>
</dbReference>
<name>A0A1X0Y894_9BACT</name>
<evidence type="ECO:0000256" key="2">
    <source>
        <dbReference type="ARBA" id="ARBA00022741"/>
    </source>
</evidence>
<dbReference type="InterPro" id="IPR041627">
    <property type="entry name" value="AAA_lid_6"/>
</dbReference>
<dbReference type="Pfam" id="PF00515">
    <property type="entry name" value="TPR_1"/>
    <property type="match status" value="2"/>
</dbReference>
<dbReference type="Gene3D" id="1.10.8.60">
    <property type="match status" value="1"/>
</dbReference>
<dbReference type="Proteomes" id="UP000193136">
    <property type="component" value="Unassembled WGS sequence"/>
</dbReference>
<evidence type="ECO:0000256" key="4">
    <source>
        <dbReference type="PROSITE-ProRule" id="PRU00339"/>
    </source>
</evidence>
<keyword evidence="3" id="KW-0067">ATP-binding</keyword>
<feature type="domain" description="AAA+ ATPase" evidence="5">
    <location>
        <begin position="347"/>
        <end position="484"/>
    </location>
</feature>
<dbReference type="InterPro" id="IPR000641">
    <property type="entry name" value="CbxX/CfxQ"/>
</dbReference>
<dbReference type="CDD" id="cd00009">
    <property type="entry name" value="AAA"/>
    <property type="match status" value="1"/>
</dbReference>
<dbReference type="InterPro" id="IPR003593">
    <property type="entry name" value="AAA+_ATPase"/>
</dbReference>
<feature type="repeat" description="TPR" evidence="4">
    <location>
        <begin position="44"/>
        <end position="77"/>
    </location>
</feature>
<evidence type="ECO:0000256" key="1">
    <source>
        <dbReference type="ARBA" id="ARBA00010378"/>
    </source>
</evidence>
<feature type="repeat" description="TPR" evidence="4">
    <location>
        <begin position="252"/>
        <end position="285"/>
    </location>
</feature>
<comment type="caution">
    <text evidence="6">The sequence shown here is derived from an EMBL/GenBank/DDBJ whole genome shotgun (WGS) entry which is preliminary data.</text>
</comment>
<dbReference type="Gene3D" id="1.25.40.10">
    <property type="entry name" value="Tetratricopeptide repeat domain"/>
    <property type="match status" value="3"/>
</dbReference>
<dbReference type="InterPro" id="IPR050773">
    <property type="entry name" value="CbxX/CfxQ_RuBisCO_ESX"/>
</dbReference>
<dbReference type="SMART" id="SM00382">
    <property type="entry name" value="AAA"/>
    <property type="match status" value="1"/>
</dbReference>
<dbReference type="STRING" id="1969733.B5V00_06690"/>
<accession>A0A1X0Y894</accession>
<dbReference type="FunFam" id="3.40.50.300:FF:000216">
    <property type="entry name" value="Type VII secretion ATPase EccA"/>
    <property type="match status" value="1"/>
</dbReference>
<dbReference type="InterPro" id="IPR003959">
    <property type="entry name" value="ATPase_AAA_core"/>
</dbReference>
<dbReference type="InterPro" id="IPR019734">
    <property type="entry name" value="TPR_rpt"/>
</dbReference>
<evidence type="ECO:0000313" key="6">
    <source>
        <dbReference type="EMBL" id="ORJ61313.1"/>
    </source>
</evidence>
<keyword evidence="4" id="KW-0802">TPR repeat</keyword>
<dbReference type="GO" id="GO:0005524">
    <property type="term" value="F:ATP binding"/>
    <property type="evidence" value="ECO:0007669"/>
    <property type="project" value="UniProtKB-KW"/>
</dbReference>
<dbReference type="GO" id="GO:0016887">
    <property type="term" value="F:ATP hydrolysis activity"/>
    <property type="evidence" value="ECO:0007669"/>
    <property type="project" value="InterPro"/>
</dbReference>
<keyword evidence="7" id="KW-1185">Reference proteome</keyword>
<dbReference type="SMART" id="SM00028">
    <property type="entry name" value="TPR"/>
    <property type="match status" value="7"/>
</dbReference>
<dbReference type="InterPro" id="IPR027417">
    <property type="entry name" value="P-loop_NTPase"/>
</dbReference>
<dbReference type="SUPFAM" id="SSF52540">
    <property type="entry name" value="P-loop containing nucleoside triphosphate hydrolases"/>
    <property type="match status" value="1"/>
</dbReference>
<comment type="similarity">
    <text evidence="1">Belongs to the CbxX/CfxQ family.</text>
</comment>
<sequence length="576" mass="65850">MSPQNLAISELSWEVKMIKGVLLKAAANVKDKILEKVRADKDKSKKYYLEGLSQFENKYYETAIELFNKSIEFDGSNSYALYKRAYCYYNIGDNYDDAILDLDRAIKINPKNADFISLRGRLYYLKYEDKQALHDIDKSIKLYKKSGNCDSYVYYIRAELYVSLGEYSKAENDYNMAIELDPDCHKYYLNKGLLFAKVGRDDEALKCFTISIEKNPNGKGYMERGRLNAKIGKFEHALLDLSKAIMNMPENSDAYKLRANIYEEVGDIHNALDDYKKATELDPDDKDLSDSILNIEKEIMTKSVSRVMNSLNELVGLSKVKEEVASLINFATVQRERQKRGLQSSKISHHLVFTGRPGTGKTTVARIIAEIYHHLGLLSGGHIVEADRSMLVAGYIGQTAIKVKNVIESARGGVLFIDEAYSLNHENDSYGEEAIETLLKYMEDYRDDLVVIVAGYEDKIKDFLKSNPGLFSRFNKFIHFEDYSTTEMVEIFKHNCRQSKYILSDCTIDDLMKIFTSMTNSIDDMFSNGRGVRNLFEKVVTRQADRIASKSNLNTEDLLTIIKEDIPSFDELELSI</sequence>
<dbReference type="PANTHER" id="PTHR43392">
    <property type="entry name" value="AAA-TYPE ATPASE FAMILY PROTEIN / ANKYRIN REPEAT FAMILY PROTEIN"/>
    <property type="match status" value="1"/>
</dbReference>
<gene>
    <name evidence="6" type="ORF">B5V00_06690</name>
</gene>
<proteinExistence type="inferred from homology"/>
<dbReference type="PRINTS" id="PR00819">
    <property type="entry name" value="CBXCFQXSUPER"/>
</dbReference>
<evidence type="ECO:0000259" key="5">
    <source>
        <dbReference type="SMART" id="SM00382"/>
    </source>
</evidence>
<organism evidence="6 7">
    <name type="scientific">Geothermobacter hydrogeniphilus</name>
    <dbReference type="NCBI Taxonomy" id="1969733"/>
    <lineage>
        <taxon>Bacteria</taxon>
        <taxon>Pseudomonadati</taxon>
        <taxon>Thermodesulfobacteriota</taxon>
        <taxon>Desulfuromonadia</taxon>
        <taxon>Desulfuromonadales</taxon>
        <taxon>Geothermobacteraceae</taxon>
        <taxon>Geothermobacter</taxon>
    </lineage>
</organism>
<dbReference type="Pfam" id="PF13174">
    <property type="entry name" value="TPR_6"/>
    <property type="match status" value="1"/>
</dbReference>
<evidence type="ECO:0000256" key="3">
    <source>
        <dbReference type="ARBA" id="ARBA00022840"/>
    </source>
</evidence>
<dbReference type="SUPFAM" id="SSF48452">
    <property type="entry name" value="TPR-like"/>
    <property type="match status" value="2"/>
</dbReference>
<dbReference type="Gene3D" id="3.40.50.300">
    <property type="entry name" value="P-loop containing nucleotide triphosphate hydrolases"/>
    <property type="match status" value="1"/>
</dbReference>
<dbReference type="OrthoDB" id="9766710at2"/>
<dbReference type="PROSITE" id="PS50005">
    <property type="entry name" value="TPR"/>
    <property type="match status" value="4"/>
</dbReference>
<protein>
    <recommendedName>
        <fullName evidence="5">AAA+ ATPase domain-containing protein</fullName>
    </recommendedName>
</protein>
<dbReference type="EMBL" id="NAAD01000006">
    <property type="protein sequence ID" value="ORJ61313.1"/>
    <property type="molecule type" value="Genomic_DNA"/>
</dbReference>
<feature type="repeat" description="TPR" evidence="4">
    <location>
        <begin position="185"/>
        <end position="218"/>
    </location>
</feature>
<dbReference type="AlphaFoldDB" id="A0A1X0Y894"/>
<dbReference type="PROSITE" id="PS50293">
    <property type="entry name" value="TPR_REGION"/>
    <property type="match status" value="2"/>
</dbReference>
<dbReference type="InterPro" id="IPR011990">
    <property type="entry name" value="TPR-like_helical_dom_sf"/>
</dbReference>
<evidence type="ECO:0000313" key="7">
    <source>
        <dbReference type="Proteomes" id="UP000193136"/>
    </source>
</evidence>
<dbReference type="Pfam" id="PF17866">
    <property type="entry name" value="AAA_lid_6"/>
    <property type="match status" value="1"/>
</dbReference>
<dbReference type="Pfam" id="PF00004">
    <property type="entry name" value="AAA"/>
    <property type="match status" value="1"/>
</dbReference>
<reference evidence="6 7" key="1">
    <citation type="submission" date="2017-03" db="EMBL/GenBank/DDBJ databases">
        <title>Genome sequence of Geothermobacter sp. EPR-M, Deep-Sea Iron Reducer.</title>
        <authorList>
            <person name="Tully B."/>
            <person name="Savalia P."/>
            <person name="Abuyen K."/>
            <person name="Baughan C."/>
            <person name="Romero E."/>
            <person name="Ronkowski C."/>
            <person name="Torres B."/>
            <person name="Tremblay J."/>
            <person name="Trujillo A."/>
            <person name="Tyler M."/>
            <person name="Perez-Rodriguez I."/>
            <person name="Amend J."/>
        </authorList>
    </citation>
    <scope>NUCLEOTIDE SEQUENCE [LARGE SCALE GENOMIC DNA]</scope>
    <source>
        <strain evidence="6 7">EPR-M</strain>
    </source>
</reference>
<feature type="repeat" description="TPR" evidence="4">
    <location>
        <begin position="151"/>
        <end position="184"/>
    </location>
</feature>
<keyword evidence="2" id="KW-0547">Nucleotide-binding</keyword>